<dbReference type="EMBL" id="JBBJCI010000374">
    <property type="protein sequence ID" value="KAK7231791.1"/>
    <property type="molecule type" value="Genomic_DNA"/>
</dbReference>
<comment type="similarity">
    <text evidence="1">Belongs to the cytochrome b5 family. MAPR subfamily.</text>
</comment>
<evidence type="ECO:0000259" key="2">
    <source>
        <dbReference type="SMART" id="SM01117"/>
    </source>
</evidence>
<dbReference type="PANTHER" id="PTHR10281">
    <property type="entry name" value="MEMBRANE-ASSOCIATED PROGESTERONE RECEPTOR COMPONENT-RELATED"/>
    <property type="match status" value="1"/>
</dbReference>
<dbReference type="InterPro" id="IPR050577">
    <property type="entry name" value="MAPR/NEUFC/NENF-like"/>
</dbReference>
<dbReference type="Proteomes" id="UP001363151">
    <property type="component" value="Unassembled WGS sequence"/>
</dbReference>
<dbReference type="Gene3D" id="3.10.120.10">
    <property type="entry name" value="Cytochrome b5-like heme/steroid binding domain"/>
    <property type="match status" value="1"/>
</dbReference>
<comment type="caution">
    <text evidence="3">The sequence shown here is derived from an EMBL/GenBank/DDBJ whole genome shotgun (WGS) entry which is preliminary data.</text>
</comment>
<dbReference type="InterPro" id="IPR036400">
    <property type="entry name" value="Cyt_B5-like_heme/steroid_sf"/>
</dbReference>
<evidence type="ECO:0000256" key="1">
    <source>
        <dbReference type="ARBA" id="ARBA00038357"/>
    </source>
</evidence>
<dbReference type="PROSITE" id="PS51318">
    <property type="entry name" value="TAT"/>
    <property type="match status" value="1"/>
</dbReference>
<sequence>MHRRRTALAALAVAATVSGLAPALRVSRARRPPPRSTTAVRADLLFAAEVVTGTALAGMMYTVLTEGKDTEEAAKRKAEEAARLELRRMRASIEPKDSWTAAELAAYDGTDYDGPILLGADGLVFNVWKGRHFYAPDGPYHAMAGKDASRQLAKNRLDDDEDYPEDDGKPLTLAEEAALQAWVFSFKTKYDVVGKLEYAKD</sequence>
<dbReference type="PANTHER" id="PTHR10281:SF76">
    <property type="entry name" value="CALCUTTA CUP-RELATED"/>
    <property type="match status" value="1"/>
</dbReference>
<reference evidence="3 4" key="1">
    <citation type="submission" date="2024-03" db="EMBL/GenBank/DDBJ databases">
        <title>Aureococcus anophagefferens CCMP1851 and Kratosvirus quantuckense: Draft genome of a second virus-susceptible host strain in the model system.</title>
        <authorList>
            <person name="Chase E."/>
            <person name="Truchon A.R."/>
            <person name="Schepens W."/>
            <person name="Wilhelm S.W."/>
        </authorList>
    </citation>
    <scope>NUCLEOTIDE SEQUENCE [LARGE SCALE GENOMIC DNA]</scope>
    <source>
        <strain evidence="3 4">CCMP1851</strain>
    </source>
</reference>
<evidence type="ECO:0000313" key="4">
    <source>
        <dbReference type="Proteomes" id="UP001363151"/>
    </source>
</evidence>
<name>A0ABR1FJ10_AURAN</name>
<dbReference type="InterPro" id="IPR006311">
    <property type="entry name" value="TAT_signal"/>
</dbReference>
<evidence type="ECO:0000313" key="3">
    <source>
        <dbReference type="EMBL" id="KAK7231791.1"/>
    </source>
</evidence>
<protein>
    <submittedName>
        <fullName evidence="3">Cytochrome b5</fullName>
    </submittedName>
</protein>
<dbReference type="SMART" id="SM01117">
    <property type="entry name" value="Cyt-b5"/>
    <property type="match status" value="1"/>
</dbReference>
<dbReference type="SUPFAM" id="SSF55856">
    <property type="entry name" value="Cytochrome b5-like heme/steroid binding domain"/>
    <property type="match status" value="1"/>
</dbReference>
<proteinExistence type="inferred from homology"/>
<dbReference type="InterPro" id="IPR001199">
    <property type="entry name" value="Cyt_B5-like_heme/steroid-bd"/>
</dbReference>
<gene>
    <name evidence="3" type="ORF">SO694_00089085</name>
</gene>
<feature type="domain" description="Cytochrome b5 heme-binding" evidence="2">
    <location>
        <begin position="99"/>
        <end position="197"/>
    </location>
</feature>
<organism evidence="3 4">
    <name type="scientific">Aureococcus anophagefferens</name>
    <name type="common">Harmful bloom alga</name>
    <dbReference type="NCBI Taxonomy" id="44056"/>
    <lineage>
        <taxon>Eukaryota</taxon>
        <taxon>Sar</taxon>
        <taxon>Stramenopiles</taxon>
        <taxon>Ochrophyta</taxon>
        <taxon>Pelagophyceae</taxon>
        <taxon>Pelagomonadales</taxon>
        <taxon>Pelagomonadaceae</taxon>
        <taxon>Aureococcus</taxon>
    </lineage>
</organism>
<keyword evidence="4" id="KW-1185">Reference proteome</keyword>
<accession>A0ABR1FJ10</accession>